<keyword evidence="2" id="KW-1185">Reference proteome</keyword>
<dbReference type="Proteomes" id="UP001079430">
    <property type="component" value="Unassembled WGS sequence"/>
</dbReference>
<accession>A0ABT4KFM4</accession>
<dbReference type="EMBL" id="JAPVOI010000004">
    <property type="protein sequence ID" value="MCZ4090775.1"/>
    <property type="molecule type" value="Genomic_DNA"/>
</dbReference>
<sequence length="311" mass="34147">MRSNRPFSRSCIKIAVRLLLGRSKAHVQDWFPGLKLERATAERNGMIQYRGKLVGHLTNHSRALQAKSSRVLIVGSGPSIAQCDLTRSDESSCVLLNGAVHLFPAVVAKPLAVAIEHERFVWRHFDLMKRVPAGCVCLLSVSVIRAICELDSTWLRDKPVILIDNLRKPYGLPRRDVMELRKLSHVRLSEDGAIGFSEDPSAGVFQAGSVAVSATQFAVAWKPRAIGFVGIDISNADEPRYYETTDRAYSGIITAQKWIIDHLVMARSIAVERGIEIANYSPVSALIEVGFGYNATFAKGTRGGGSSPPPR</sequence>
<dbReference type="RefSeq" id="WP_269279520.1">
    <property type="nucleotide sequence ID" value="NZ_JAPVOI010000004.1"/>
</dbReference>
<evidence type="ECO:0000313" key="2">
    <source>
        <dbReference type="Proteomes" id="UP001079430"/>
    </source>
</evidence>
<protein>
    <submittedName>
        <fullName evidence="1">Glycosyl transferase</fullName>
    </submittedName>
</protein>
<name>A0ABT4KFM4_9HYPH</name>
<comment type="caution">
    <text evidence="1">The sequence shown here is derived from an EMBL/GenBank/DDBJ whole genome shotgun (WGS) entry which is preliminary data.</text>
</comment>
<organism evidence="1 2">
    <name type="scientific">Sinorhizobium psoraleae</name>
    <dbReference type="NCBI Taxonomy" id="520838"/>
    <lineage>
        <taxon>Bacteria</taxon>
        <taxon>Pseudomonadati</taxon>
        <taxon>Pseudomonadota</taxon>
        <taxon>Alphaproteobacteria</taxon>
        <taxon>Hyphomicrobiales</taxon>
        <taxon>Rhizobiaceae</taxon>
        <taxon>Sinorhizobium/Ensifer group</taxon>
        <taxon>Sinorhizobium</taxon>
    </lineage>
</organism>
<dbReference type="GO" id="GO:0016740">
    <property type="term" value="F:transferase activity"/>
    <property type="evidence" value="ECO:0007669"/>
    <property type="project" value="UniProtKB-KW"/>
</dbReference>
<evidence type="ECO:0000313" key="1">
    <source>
        <dbReference type="EMBL" id="MCZ4090775.1"/>
    </source>
</evidence>
<gene>
    <name evidence="1" type="ORF">O3W52_12045</name>
</gene>
<keyword evidence="1" id="KW-0808">Transferase</keyword>
<reference evidence="1" key="1">
    <citation type="submission" date="2022-10" db="EMBL/GenBank/DDBJ databases">
        <title>Whole genome sequencing of three plant growth promoting bacteria isolated from Vachellia tortilis subsp. raddiana in Morocco.</title>
        <authorList>
            <person name="Hnini M."/>
            <person name="Zouagui R."/>
            <person name="Zouagui H."/>
            <person name="Chemao Elfihri M.-W."/>
            <person name="Ibrahimi A."/>
            <person name="Sbabou L."/>
            <person name="Aurag J."/>
        </authorList>
    </citation>
    <scope>NUCLEOTIDE SEQUENCE</scope>
    <source>
        <strain evidence="1">LMR678</strain>
    </source>
</reference>
<proteinExistence type="predicted"/>